<proteinExistence type="predicted"/>
<dbReference type="SUPFAM" id="SSF48452">
    <property type="entry name" value="TPR-like"/>
    <property type="match status" value="1"/>
</dbReference>
<name>A0A9W8L1Z9_9FUNG</name>
<dbReference type="Gene3D" id="1.25.40.10">
    <property type="entry name" value="Tetratricopeptide repeat domain"/>
    <property type="match status" value="1"/>
</dbReference>
<dbReference type="InterPro" id="IPR011990">
    <property type="entry name" value="TPR-like_helical_dom_sf"/>
</dbReference>
<evidence type="ECO:0000313" key="1">
    <source>
        <dbReference type="EMBL" id="KAJ2682697.1"/>
    </source>
</evidence>
<sequence length="677" mass="76451">MTSEASGAFRRQCHNMSDYMRARFRDLKWSSTPQALDSIWGDILVHRQALQEHCEDLITTQPSVANALSVDRYLWKIVYYDAILECRKRLRLRMPQHSASPGSSIVGSIRSSELHGSSRTTSISTDLPLEEWQREWWSAVLTTLFSEALGYFQCLYNLVLQQIEGKQALPLAIQHFRAPEEQLPAPFLIARRLLVYIGDIYRYQVMYLPQLAYGSAGPVDTAELADLARCTYARATAMFFDSGRACMQMSLLCICLHQRFSATFWHMCALCYADHQHMYTKALTKVAAENGDTEDDDDPIELLVVELAQALVAGKGDDTDEIYQQLLVVLNADLEEARHGAAVVNLDADFWEREFQLGVALAALLTSTVLGHVDGRHATQIQDVAAVLVQRQVLFLEQALILGENACSVYPAISICVWIDLWRSTPLLLVDWLNTQLDSGRALLTSLAQLTLDNRESDEQLDALAQSVLPHDMSLMGWVTLRKVQQHLHYEDIKRENLWPDPHTTTRVVFARLHLLMRMLADSQFIRAPQPQTVVAMERVYVVPDCEFWCQRLVQVQKWARTGSAYSIVLAAAVRKQLQAEGSTRARAALDWTRHMKIDECEGLARWEDAMAYLATDDDEYDDERPAASDVPEEARGALSCALLLLHVARVTGEVLLATDSDEMEFYASWFGLGCVS</sequence>
<evidence type="ECO:0000313" key="2">
    <source>
        <dbReference type="Proteomes" id="UP001151516"/>
    </source>
</evidence>
<dbReference type="InterPro" id="IPR045153">
    <property type="entry name" value="Est1/Ebs1-like"/>
</dbReference>
<dbReference type="GO" id="GO:0000184">
    <property type="term" value="P:nuclear-transcribed mRNA catabolic process, nonsense-mediated decay"/>
    <property type="evidence" value="ECO:0007669"/>
    <property type="project" value="TreeGrafter"/>
</dbReference>
<organism evidence="1 2">
    <name type="scientific">Coemansia spiralis</name>
    <dbReference type="NCBI Taxonomy" id="417178"/>
    <lineage>
        <taxon>Eukaryota</taxon>
        <taxon>Fungi</taxon>
        <taxon>Fungi incertae sedis</taxon>
        <taxon>Zoopagomycota</taxon>
        <taxon>Kickxellomycotina</taxon>
        <taxon>Kickxellomycetes</taxon>
        <taxon>Kickxellales</taxon>
        <taxon>Kickxellaceae</taxon>
        <taxon>Coemansia</taxon>
    </lineage>
</organism>
<protein>
    <submittedName>
        <fullName evidence="1">Uncharacterized protein</fullName>
    </submittedName>
</protein>
<reference evidence="1" key="1">
    <citation type="submission" date="2022-07" db="EMBL/GenBank/DDBJ databases">
        <title>Phylogenomic reconstructions and comparative analyses of Kickxellomycotina fungi.</title>
        <authorList>
            <person name="Reynolds N.K."/>
            <person name="Stajich J.E."/>
            <person name="Barry K."/>
            <person name="Grigoriev I.V."/>
            <person name="Crous P."/>
            <person name="Smith M.E."/>
        </authorList>
    </citation>
    <scope>NUCLEOTIDE SEQUENCE</scope>
    <source>
        <strain evidence="1">CBS 109367</strain>
    </source>
</reference>
<dbReference type="AlphaFoldDB" id="A0A9W8L1Z9"/>
<dbReference type="Proteomes" id="UP001151516">
    <property type="component" value="Unassembled WGS sequence"/>
</dbReference>
<dbReference type="PANTHER" id="PTHR15696">
    <property type="entry name" value="SMG-7 SUPPRESSOR WITH MORPHOLOGICAL EFFECT ON GENITALIA PROTEIN 7"/>
    <property type="match status" value="1"/>
</dbReference>
<gene>
    <name evidence="1" type="ORF">IWW39_005883</name>
</gene>
<dbReference type="GO" id="GO:0042162">
    <property type="term" value="F:telomeric DNA binding"/>
    <property type="evidence" value="ECO:0007669"/>
    <property type="project" value="TreeGrafter"/>
</dbReference>
<accession>A0A9W8L1Z9</accession>
<dbReference type="OrthoDB" id="5555412at2759"/>
<dbReference type="EMBL" id="JANBTX010000376">
    <property type="protein sequence ID" value="KAJ2682697.1"/>
    <property type="molecule type" value="Genomic_DNA"/>
</dbReference>
<comment type="caution">
    <text evidence="1">The sequence shown here is derived from an EMBL/GenBank/DDBJ whole genome shotgun (WGS) entry which is preliminary data.</text>
</comment>
<keyword evidence="2" id="KW-1185">Reference proteome</keyword>
<dbReference type="PANTHER" id="PTHR15696:SF0">
    <property type="entry name" value="TELOMERASE-BINDING PROTEIN EST1A"/>
    <property type="match status" value="1"/>
</dbReference>
<dbReference type="GO" id="GO:0070034">
    <property type="term" value="F:telomerase RNA binding"/>
    <property type="evidence" value="ECO:0007669"/>
    <property type="project" value="TreeGrafter"/>
</dbReference>
<dbReference type="GO" id="GO:0005697">
    <property type="term" value="C:telomerase holoenzyme complex"/>
    <property type="evidence" value="ECO:0007669"/>
    <property type="project" value="TreeGrafter"/>
</dbReference>